<comment type="function">
    <text evidence="2">Catalyzes the epimerization of the C3' and C5'positions of dTDP-6-deoxy-D-xylo-4-hexulose, forming dTDP-6-deoxy-L-lyxo-4-hexulose.</text>
</comment>
<dbReference type="GO" id="GO:0005829">
    <property type="term" value="C:cytosol"/>
    <property type="evidence" value="ECO:0007669"/>
    <property type="project" value="TreeGrafter"/>
</dbReference>
<dbReference type="SUPFAM" id="SSF51182">
    <property type="entry name" value="RmlC-like cupins"/>
    <property type="match status" value="1"/>
</dbReference>
<dbReference type="InterPro" id="IPR000888">
    <property type="entry name" value="RmlC-like"/>
</dbReference>
<dbReference type="PANTHER" id="PTHR21047">
    <property type="entry name" value="DTDP-6-DEOXY-D-GLUCOSE-3,5 EPIMERASE"/>
    <property type="match status" value="1"/>
</dbReference>
<dbReference type="InterPro" id="IPR011051">
    <property type="entry name" value="RmlC_Cupin_sf"/>
</dbReference>
<evidence type="ECO:0000256" key="8">
    <source>
        <dbReference type="PIRSR" id="PIRSR600888-1"/>
    </source>
</evidence>
<dbReference type="PANTHER" id="PTHR21047:SF2">
    <property type="entry name" value="THYMIDINE DIPHOSPHO-4-KETO-RHAMNOSE 3,5-EPIMERASE"/>
    <property type="match status" value="1"/>
</dbReference>
<dbReference type="KEGG" id="azq:G3580_06535"/>
<feature type="active site" description="Proton acceptor" evidence="8">
    <location>
        <position position="67"/>
    </location>
</feature>
<comment type="catalytic activity">
    <reaction evidence="1">
        <text>dTDP-4-dehydro-6-deoxy-alpha-D-glucose = dTDP-4-dehydro-beta-L-rhamnose</text>
        <dbReference type="Rhea" id="RHEA:16969"/>
        <dbReference type="ChEBI" id="CHEBI:57649"/>
        <dbReference type="ChEBI" id="CHEBI:62830"/>
        <dbReference type="EC" id="5.1.3.13"/>
    </reaction>
</comment>
<dbReference type="Proteomes" id="UP000501991">
    <property type="component" value="Chromosome"/>
</dbReference>
<dbReference type="Gene3D" id="2.60.120.10">
    <property type="entry name" value="Jelly Rolls"/>
    <property type="match status" value="1"/>
</dbReference>
<dbReference type="GO" id="GO:0019305">
    <property type="term" value="P:dTDP-rhamnose biosynthetic process"/>
    <property type="evidence" value="ECO:0007669"/>
    <property type="project" value="TreeGrafter"/>
</dbReference>
<gene>
    <name evidence="9" type="ORF">G3580_06535</name>
</gene>
<keyword evidence="10" id="KW-1185">Reference proteome</keyword>
<reference evidence="9 10" key="1">
    <citation type="submission" date="2020-02" db="EMBL/GenBank/DDBJ databases">
        <title>Nitrogenibacter mangrovi gen. nov., sp. nov. isolated from mangrove sediment, a denitrifying betaproteobacterium.</title>
        <authorList>
            <person name="Liao H."/>
            <person name="Tian Y."/>
        </authorList>
    </citation>
    <scope>NUCLEOTIDE SEQUENCE [LARGE SCALE GENOMIC DNA]</scope>
    <source>
        <strain evidence="9 10">M9-3-2</strain>
    </source>
</reference>
<dbReference type="InterPro" id="IPR014710">
    <property type="entry name" value="RmlC-like_jellyroll"/>
</dbReference>
<dbReference type="RefSeq" id="WP_173764497.1">
    <property type="nucleotide sequence ID" value="NZ_CP048836.1"/>
</dbReference>
<dbReference type="GO" id="GO:0008830">
    <property type="term" value="F:dTDP-4-dehydrorhamnose 3,5-epimerase activity"/>
    <property type="evidence" value="ECO:0007669"/>
    <property type="project" value="UniProtKB-EC"/>
</dbReference>
<feature type="active site" description="Proton donor" evidence="8">
    <location>
        <position position="137"/>
    </location>
</feature>
<evidence type="ECO:0000256" key="2">
    <source>
        <dbReference type="ARBA" id="ARBA00001997"/>
    </source>
</evidence>
<dbReference type="CDD" id="cd00438">
    <property type="entry name" value="cupin_RmlC"/>
    <property type="match status" value="1"/>
</dbReference>
<evidence type="ECO:0000256" key="3">
    <source>
        <dbReference type="ARBA" id="ARBA00012098"/>
    </source>
</evidence>
<name>A0A6C1B1U6_9RHOO</name>
<evidence type="ECO:0000256" key="6">
    <source>
        <dbReference type="ARBA" id="ARBA00031424"/>
    </source>
</evidence>
<evidence type="ECO:0000256" key="4">
    <source>
        <dbReference type="ARBA" id="ARBA00019595"/>
    </source>
</evidence>
<evidence type="ECO:0000313" key="10">
    <source>
        <dbReference type="Proteomes" id="UP000501991"/>
    </source>
</evidence>
<dbReference type="EMBL" id="CP048836">
    <property type="protein sequence ID" value="QID17333.1"/>
    <property type="molecule type" value="Genomic_DNA"/>
</dbReference>
<dbReference type="EC" id="5.1.3.13" evidence="3"/>
<proteinExistence type="predicted"/>
<accession>A0A6C1B1U6</accession>
<evidence type="ECO:0000256" key="7">
    <source>
        <dbReference type="ARBA" id="ARBA00033311"/>
    </source>
</evidence>
<sequence length="190" mass="20394">MSEALGFETHPTALPGCVELRLPRSKDARGGFIKLFHQGAFAELGLETTLTEAFCTTSRRDVIRGLHFQRPPHAHAKLVVCLDGAVQDVALDLRRNAPTYGGHAVVELSAEAGNALYLPAGLAHGFCVRSDAATVLYLTGTVHAPESDAGIAWDSAGIAWATEAPILSERDRHHPVLADFDSPFRFPEGT</sequence>
<organism evidence="9 10">
    <name type="scientific">Nitrogeniibacter mangrovi</name>
    <dbReference type="NCBI Taxonomy" id="2016596"/>
    <lineage>
        <taxon>Bacteria</taxon>
        <taxon>Pseudomonadati</taxon>
        <taxon>Pseudomonadota</taxon>
        <taxon>Betaproteobacteria</taxon>
        <taxon>Rhodocyclales</taxon>
        <taxon>Zoogloeaceae</taxon>
        <taxon>Nitrogeniibacter</taxon>
    </lineage>
</organism>
<dbReference type="Pfam" id="PF00908">
    <property type="entry name" value="dTDP_sugar_isom"/>
    <property type="match status" value="1"/>
</dbReference>
<evidence type="ECO:0000313" key="9">
    <source>
        <dbReference type="EMBL" id="QID17333.1"/>
    </source>
</evidence>
<evidence type="ECO:0000256" key="5">
    <source>
        <dbReference type="ARBA" id="ARBA00029758"/>
    </source>
</evidence>
<dbReference type="GO" id="GO:0000271">
    <property type="term" value="P:polysaccharide biosynthetic process"/>
    <property type="evidence" value="ECO:0007669"/>
    <property type="project" value="TreeGrafter"/>
</dbReference>
<protein>
    <recommendedName>
        <fullName evidence="4">dTDP-4-dehydrorhamnose 3,5-epimerase</fullName>
        <ecNumber evidence="3">5.1.3.13</ecNumber>
    </recommendedName>
    <alternativeName>
        <fullName evidence="6">Thymidine diphospho-4-keto-rhamnose 3,5-epimerase</fullName>
    </alternativeName>
    <alternativeName>
        <fullName evidence="5">dTDP-4-keto-6-deoxyglucose 3,5-epimerase</fullName>
    </alternativeName>
    <alternativeName>
        <fullName evidence="7">dTDP-6-deoxy-D-xylo-4-hexulose 3,5-epimerase</fullName>
    </alternativeName>
</protein>
<dbReference type="AlphaFoldDB" id="A0A6C1B1U6"/>
<evidence type="ECO:0000256" key="1">
    <source>
        <dbReference type="ARBA" id="ARBA00001298"/>
    </source>
</evidence>